<evidence type="ECO:0000313" key="2">
    <source>
        <dbReference type="Proteomes" id="UP000076586"/>
    </source>
</evidence>
<evidence type="ECO:0000313" key="1">
    <source>
        <dbReference type="EMBL" id="GAT61918.1"/>
    </source>
</evidence>
<dbReference type="EMBL" id="BDCR01000001">
    <property type="protein sequence ID" value="GAT61918.1"/>
    <property type="molecule type" value="Genomic_DNA"/>
</dbReference>
<reference evidence="2" key="2">
    <citation type="journal article" date="2017" name="Genome Announc.">
        <title>Draft genome sequence of Paludibacter jiangxiensis NM7(T), a propionate-producing fermentative bacterium.</title>
        <authorList>
            <person name="Qiu Y.-L."/>
            <person name="Tourlousse D.M."/>
            <person name="Matsuura N."/>
            <person name="Ohashi A."/>
            <person name="Sekiguchi Y."/>
        </authorList>
    </citation>
    <scope>NUCLEOTIDE SEQUENCE [LARGE SCALE GENOMIC DNA]</scope>
    <source>
        <strain evidence="2">NM7</strain>
    </source>
</reference>
<reference evidence="2" key="1">
    <citation type="submission" date="2016-04" db="EMBL/GenBank/DDBJ databases">
        <title>Draft genome sequence of Paludibacter jiangxiensis strain NM7.</title>
        <authorList>
            <person name="Qiu Y."/>
            <person name="Matsuura N."/>
            <person name="Ohashi A."/>
            <person name="Tourlousse M.D."/>
            <person name="Sekiguchi Y."/>
        </authorList>
    </citation>
    <scope>NUCLEOTIDE SEQUENCE [LARGE SCALE GENOMIC DNA]</scope>
    <source>
        <strain evidence="2">NM7</strain>
    </source>
</reference>
<sequence length="135" mass="15926">MLIICWGCNKSGKKNVEIVALPNFIQYHKDLYRKTDNGDTLAYEKFKEAYSKESYFPILLPVCLKMADKYHYRQAYMDVYLCLWHAFNDDDKNAAIYDLTRFDPDSRQMAIYYLGEAAHSGNQQAKDILIKQYIR</sequence>
<accession>A0A170YMP6</accession>
<proteinExistence type="predicted"/>
<dbReference type="Proteomes" id="UP000076586">
    <property type="component" value="Unassembled WGS sequence"/>
</dbReference>
<protein>
    <recommendedName>
        <fullName evidence="3">Sel1 repeat family protein</fullName>
    </recommendedName>
</protein>
<evidence type="ECO:0008006" key="3">
    <source>
        <dbReference type="Google" id="ProtNLM"/>
    </source>
</evidence>
<dbReference type="STRING" id="681398.PJIAN_1505"/>
<name>A0A170YMP6_9BACT</name>
<gene>
    <name evidence="1" type="ORF">PJIAN_1505</name>
</gene>
<comment type="caution">
    <text evidence="1">The sequence shown here is derived from an EMBL/GenBank/DDBJ whole genome shotgun (WGS) entry which is preliminary data.</text>
</comment>
<dbReference type="AlphaFoldDB" id="A0A170YMP6"/>
<organism evidence="1 2">
    <name type="scientific">Paludibacter jiangxiensis</name>
    <dbReference type="NCBI Taxonomy" id="681398"/>
    <lineage>
        <taxon>Bacteria</taxon>
        <taxon>Pseudomonadati</taxon>
        <taxon>Bacteroidota</taxon>
        <taxon>Bacteroidia</taxon>
        <taxon>Bacteroidales</taxon>
        <taxon>Paludibacteraceae</taxon>
        <taxon>Paludibacter</taxon>
    </lineage>
</organism>
<keyword evidence="2" id="KW-1185">Reference proteome</keyword>